<comment type="caution">
    <text evidence="4">The sequence shown here is derived from an EMBL/GenBank/DDBJ whole genome shotgun (WGS) entry which is preliminary data.</text>
</comment>
<dbReference type="EMBL" id="JBHRWN010000002">
    <property type="protein sequence ID" value="MFC3476560.1"/>
    <property type="molecule type" value="Genomic_DNA"/>
</dbReference>
<dbReference type="InterPro" id="IPR000601">
    <property type="entry name" value="PKD_dom"/>
</dbReference>
<dbReference type="InterPro" id="IPR011050">
    <property type="entry name" value="Pectin_lyase_fold/virulence"/>
</dbReference>
<protein>
    <submittedName>
        <fullName evidence="4">Right-handed parallel beta-helix repeat-containing protein</fullName>
    </submittedName>
</protein>
<dbReference type="InterPro" id="IPR035986">
    <property type="entry name" value="PKD_dom_sf"/>
</dbReference>
<dbReference type="SUPFAM" id="SSF49299">
    <property type="entry name" value="PKD domain"/>
    <property type="match status" value="1"/>
</dbReference>
<dbReference type="AlphaFoldDB" id="A0ABD5NBB8"/>
<dbReference type="SMART" id="SM00089">
    <property type="entry name" value="PKD"/>
    <property type="match status" value="1"/>
</dbReference>
<keyword evidence="2" id="KW-0812">Transmembrane</keyword>
<dbReference type="GeneID" id="69117529"/>
<name>A0ABD5NBB8_9EURY</name>
<dbReference type="Gene3D" id="2.160.20.10">
    <property type="entry name" value="Single-stranded right-handed beta-helix, Pectin lyase-like"/>
    <property type="match status" value="2"/>
</dbReference>
<keyword evidence="2" id="KW-0472">Membrane</keyword>
<keyword evidence="5" id="KW-1185">Reference proteome</keyword>
<evidence type="ECO:0000313" key="5">
    <source>
        <dbReference type="Proteomes" id="UP001595660"/>
    </source>
</evidence>
<dbReference type="Pfam" id="PF18911">
    <property type="entry name" value="PKD_4"/>
    <property type="match status" value="1"/>
</dbReference>
<dbReference type="InterPro" id="IPR012334">
    <property type="entry name" value="Pectin_lyas_fold"/>
</dbReference>
<dbReference type="InterPro" id="IPR022409">
    <property type="entry name" value="PKD/Chitinase_dom"/>
</dbReference>
<feature type="transmembrane region" description="Helical" evidence="2">
    <location>
        <begin position="782"/>
        <end position="800"/>
    </location>
</feature>
<keyword evidence="2" id="KW-1133">Transmembrane helix</keyword>
<dbReference type="SUPFAM" id="SSF51126">
    <property type="entry name" value="Pectin lyase-like"/>
    <property type="match status" value="2"/>
</dbReference>
<dbReference type="InterPro" id="IPR013783">
    <property type="entry name" value="Ig-like_fold"/>
</dbReference>
<dbReference type="RefSeq" id="WP_232572293.1">
    <property type="nucleotide sequence ID" value="NZ_CP089466.1"/>
</dbReference>
<proteinExistence type="predicted"/>
<dbReference type="InterPro" id="IPR006626">
    <property type="entry name" value="PbH1"/>
</dbReference>
<organism evidence="4 5">
    <name type="scientific">Halobacterium litoreum</name>
    <dbReference type="NCBI Taxonomy" id="2039234"/>
    <lineage>
        <taxon>Archaea</taxon>
        <taxon>Methanobacteriati</taxon>
        <taxon>Methanobacteriota</taxon>
        <taxon>Stenosarchaea group</taxon>
        <taxon>Halobacteria</taxon>
        <taxon>Halobacteriales</taxon>
        <taxon>Halobacteriaceae</taxon>
        <taxon>Halobacterium</taxon>
    </lineage>
</organism>
<feature type="compositionally biased region" description="Low complexity" evidence="1">
    <location>
        <begin position="714"/>
        <end position="732"/>
    </location>
</feature>
<gene>
    <name evidence="4" type="ORF">ACFOKC_02355</name>
</gene>
<dbReference type="SMART" id="SM00710">
    <property type="entry name" value="PbH1"/>
    <property type="match status" value="15"/>
</dbReference>
<evidence type="ECO:0000313" key="4">
    <source>
        <dbReference type="EMBL" id="MFC3476560.1"/>
    </source>
</evidence>
<feature type="transmembrane region" description="Helical" evidence="2">
    <location>
        <begin position="806"/>
        <end position="827"/>
    </location>
</feature>
<dbReference type="Gene3D" id="2.60.40.10">
    <property type="entry name" value="Immunoglobulins"/>
    <property type="match status" value="1"/>
</dbReference>
<accession>A0ABD5NBB8</accession>
<feature type="transmembrane region" description="Helical" evidence="2">
    <location>
        <begin position="740"/>
        <end position="762"/>
    </location>
</feature>
<feature type="domain" description="PKD/Chitinase" evidence="3">
    <location>
        <begin position="608"/>
        <end position="694"/>
    </location>
</feature>
<dbReference type="Proteomes" id="UP001595660">
    <property type="component" value="Unassembled WGS sequence"/>
</dbReference>
<evidence type="ECO:0000259" key="3">
    <source>
        <dbReference type="SMART" id="SM00089"/>
    </source>
</evidence>
<dbReference type="Pfam" id="PF13229">
    <property type="entry name" value="Beta_helix"/>
    <property type="match status" value="1"/>
</dbReference>
<evidence type="ECO:0000256" key="1">
    <source>
        <dbReference type="SAM" id="MobiDB-lite"/>
    </source>
</evidence>
<dbReference type="CDD" id="cd00146">
    <property type="entry name" value="PKD"/>
    <property type="match status" value="1"/>
</dbReference>
<reference evidence="4 5" key="1">
    <citation type="journal article" date="2019" name="Int. J. Syst. Evol. Microbiol.">
        <title>The Global Catalogue of Microorganisms (GCM) 10K type strain sequencing project: providing services to taxonomists for standard genome sequencing and annotation.</title>
        <authorList>
            <consortium name="The Broad Institute Genomics Platform"/>
            <consortium name="The Broad Institute Genome Sequencing Center for Infectious Disease"/>
            <person name="Wu L."/>
            <person name="Ma J."/>
        </authorList>
    </citation>
    <scope>NUCLEOTIDE SEQUENCE [LARGE SCALE GENOMIC DNA]</scope>
    <source>
        <strain evidence="4 5">CGMCC 1.12562</strain>
    </source>
</reference>
<feature type="region of interest" description="Disordered" evidence="1">
    <location>
        <begin position="684"/>
        <end position="735"/>
    </location>
</feature>
<evidence type="ECO:0000256" key="2">
    <source>
        <dbReference type="SAM" id="Phobius"/>
    </source>
</evidence>
<sequence length="829" mass="84309">MNRLALVLVAVVVLAGVPAPAATATDASAPTYVTGDVNEDTTWSADDGPYFVTDDVTVARGATLTVEPGTTVNVGGEVTLTVRGSLHAAGTAASPVAFTTAKPNPGPGTWDAIRYEGGADSTLRLANTTVEYGVTGVEVASSQGRVVVDDATIRAHVRTGVETVGVDAVPSIRVTDSRFADIGYAGVLVRAAGTNPYVESARGVAVRDTAFERTGRHGVAVWARQIRGVAVAGGSVTGVAESGVVLDTSRAATQPSAATDRGLSNVAVRGVSVTGVGGDGVHVTGGELDDVAVSGNQIRDVDGAGVNVSRALDVDDSRIAGNVVENARTGVSVAVSKPSGALQDFSLTVADNELRGNDRDGLRVTTAYVLADEFAVTGNELADNGRHGAYVATPVFDETVVADNVVRENGASGVVLTGSRVRDVTAADNRFVANDGDGLDVWASGEMSGVRVTGNDAFDNAHVGVSLDHHATGARAVTVDNNTIAGNRYGVRYAGPTAVSASNNTVAFNTRSGRDGSVADVGPSTGVVFEDVSANVTFRDNDVYGHVVGLRSESDGSVVAEDNYWGAESGPFHATLNPDGDGNAVEPARGKAAVVPFDESPHRDLLERPTVALAANRTTVAPGNAVAFSAAESSDDAGVESYHFVVDGTQLPARETPTLVEAFETNGTHEVRVVVEDAQGVESARAARVEVTVDPNRTESDTGDETTTPDDGDGNATTTTTTTAPTTQAPAQSGGGGPGLLGGLFSVWGLLGLLVYVVALAVGGYATNEVLNGRRPPVKGRFIHVIAGVAVGIWLLGSVLGPGSLLLVGAGGAGVWAAATGALFVLATR</sequence>
<feature type="compositionally biased region" description="Acidic residues" evidence="1">
    <location>
        <begin position="701"/>
        <end position="713"/>
    </location>
</feature>
<dbReference type="InterPro" id="IPR039448">
    <property type="entry name" value="Beta_helix"/>
</dbReference>